<evidence type="ECO:0000313" key="2">
    <source>
        <dbReference type="EMBL" id="AEE49721.1"/>
    </source>
</evidence>
<dbReference type="EMBL" id="CP002691">
    <property type="protein sequence ID" value="AEE49721.1"/>
    <property type="molecule type" value="Genomic_DNA"/>
</dbReference>
<gene>
    <name evidence="2" type="ordered locus">Halhy_1836</name>
</gene>
<name>F4L404_HALH1</name>
<sequence length="221" mass="25267">MKQFWKISLLLTGGIVFFAFACQSSDNKPSKESFLSGAKEINRQKSKILLKKFPHKDTFIVVKKIVHGKYSLDLVTCFLNDSLEMDGWNGDHYSNPVVKKQYIVFYEGKLKMKQHNLPIKLIGRETKGGNVVSSMIAPIHEFCLMRGKKEIFYHLYGADFCSGSGCTEFFGTYGLDGRVILEEMSTLGEISKPYGDQIQVNKKFGLSWKSRYNCIDSHDFW</sequence>
<protein>
    <recommendedName>
        <fullName evidence="4">Lipoprotein</fullName>
    </recommendedName>
</protein>
<evidence type="ECO:0000313" key="3">
    <source>
        <dbReference type="Proteomes" id="UP000008461"/>
    </source>
</evidence>
<keyword evidence="3" id="KW-1185">Reference proteome</keyword>
<dbReference type="Proteomes" id="UP000008461">
    <property type="component" value="Chromosome"/>
</dbReference>
<dbReference type="AlphaFoldDB" id="F4L404"/>
<dbReference type="STRING" id="760192.Halhy_1836"/>
<dbReference type="KEGG" id="hhy:Halhy_1836"/>
<reference evidence="2 3" key="1">
    <citation type="journal article" date="2011" name="Stand. Genomic Sci.">
        <title>Complete genome sequence of Haliscomenobacter hydrossis type strain (O).</title>
        <authorList>
            <consortium name="US DOE Joint Genome Institute (JGI-PGF)"/>
            <person name="Daligault H."/>
            <person name="Lapidus A."/>
            <person name="Zeytun A."/>
            <person name="Nolan M."/>
            <person name="Lucas S."/>
            <person name="Del Rio T.G."/>
            <person name="Tice H."/>
            <person name="Cheng J.F."/>
            <person name="Tapia R."/>
            <person name="Han C."/>
            <person name="Goodwin L."/>
            <person name="Pitluck S."/>
            <person name="Liolios K."/>
            <person name="Pagani I."/>
            <person name="Ivanova N."/>
            <person name="Huntemann M."/>
            <person name="Mavromatis K."/>
            <person name="Mikhailova N."/>
            <person name="Pati A."/>
            <person name="Chen A."/>
            <person name="Palaniappan K."/>
            <person name="Land M."/>
            <person name="Hauser L."/>
            <person name="Brambilla E.M."/>
            <person name="Rohde M."/>
            <person name="Verbarg S."/>
            <person name="Goker M."/>
            <person name="Bristow J."/>
            <person name="Eisen J.A."/>
            <person name="Markowitz V."/>
            <person name="Hugenholtz P."/>
            <person name="Kyrpides N.C."/>
            <person name="Klenk H.P."/>
            <person name="Woyke T."/>
        </authorList>
    </citation>
    <scope>NUCLEOTIDE SEQUENCE [LARGE SCALE GENOMIC DNA]</scope>
    <source>
        <strain evidence="3">ATCC 27775 / DSM 1100 / LMG 10767 / O</strain>
    </source>
</reference>
<feature type="chain" id="PRO_5003317527" description="Lipoprotein" evidence="1">
    <location>
        <begin position="22"/>
        <end position="221"/>
    </location>
</feature>
<dbReference type="PROSITE" id="PS51257">
    <property type="entry name" value="PROKAR_LIPOPROTEIN"/>
    <property type="match status" value="1"/>
</dbReference>
<proteinExistence type="predicted"/>
<evidence type="ECO:0008006" key="4">
    <source>
        <dbReference type="Google" id="ProtNLM"/>
    </source>
</evidence>
<organism evidence="2 3">
    <name type="scientific">Haliscomenobacter hydrossis (strain ATCC 27775 / DSM 1100 / LMG 10767 / O)</name>
    <dbReference type="NCBI Taxonomy" id="760192"/>
    <lineage>
        <taxon>Bacteria</taxon>
        <taxon>Pseudomonadati</taxon>
        <taxon>Bacteroidota</taxon>
        <taxon>Saprospiria</taxon>
        <taxon>Saprospirales</taxon>
        <taxon>Haliscomenobacteraceae</taxon>
        <taxon>Haliscomenobacter</taxon>
    </lineage>
</organism>
<reference key="2">
    <citation type="submission" date="2011-04" db="EMBL/GenBank/DDBJ databases">
        <title>Complete sequence of chromosome of Haliscomenobacter hydrossis DSM 1100.</title>
        <authorList>
            <consortium name="US DOE Joint Genome Institute (JGI-PGF)"/>
            <person name="Lucas S."/>
            <person name="Han J."/>
            <person name="Lapidus A."/>
            <person name="Bruce D."/>
            <person name="Goodwin L."/>
            <person name="Pitluck S."/>
            <person name="Peters L."/>
            <person name="Kyrpides N."/>
            <person name="Mavromatis K."/>
            <person name="Ivanova N."/>
            <person name="Ovchinnikova G."/>
            <person name="Pagani I."/>
            <person name="Daligault H."/>
            <person name="Detter J.C."/>
            <person name="Han C."/>
            <person name="Land M."/>
            <person name="Hauser L."/>
            <person name="Markowitz V."/>
            <person name="Cheng J.-F."/>
            <person name="Hugenholtz P."/>
            <person name="Woyke T."/>
            <person name="Wu D."/>
            <person name="Verbarg S."/>
            <person name="Frueling A."/>
            <person name="Brambilla E."/>
            <person name="Klenk H.-P."/>
            <person name="Eisen J.A."/>
        </authorList>
    </citation>
    <scope>NUCLEOTIDE SEQUENCE</scope>
    <source>
        <strain>DSM 1100</strain>
    </source>
</reference>
<evidence type="ECO:0000256" key="1">
    <source>
        <dbReference type="SAM" id="SignalP"/>
    </source>
</evidence>
<feature type="signal peptide" evidence="1">
    <location>
        <begin position="1"/>
        <end position="21"/>
    </location>
</feature>
<dbReference type="HOGENOM" id="CLU_1249173_0_0_10"/>
<accession>F4L404</accession>
<dbReference type="RefSeq" id="WP_013764274.1">
    <property type="nucleotide sequence ID" value="NC_015510.1"/>
</dbReference>
<dbReference type="OrthoDB" id="1080875at2"/>
<keyword evidence="1" id="KW-0732">Signal</keyword>